<protein>
    <recommendedName>
        <fullName evidence="1">Transglycosylase SLT domain-containing protein</fullName>
    </recommendedName>
</protein>
<organism evidence="2">
    <name type="scientific">marine sediment metagenome</name>
    <dbReference type="NCBI Taxonomy" id="412755"/>
    <lineage>
        <taxon>unclassified sequences</taxon>
        <taxon>metagenomes</taxon>
        <taxon>ecological metagenomes</taxon>
    </lineage>
</organism>
<reference evidence="2" key="1">
    <citation type="journal article" date="2015" name="Nature">
        <title>Complex archaea that bridge the gap between prokaryotes and eukaryotes.</title>
        <authorList>
            <person name="Spang A."/>
            <person name="Saw J.H."/>
            <person name="Jorgensen S.L."/>
            <person name="Zaremba-Niedzwiedzka K."/>
            <person name="Martijn J."/>
            <person name="Lind A.E."/>
            <person name="van Eijk R."/>
            <person name="Schleper C."/>
            <person name="Guy L."/>
            <person name="Ettema T.J."/>
        </authorList>
    </citation>
    <scope>NUCLEOTIDE SEQUENCE</scope>
</reference>
<comment type="caution">
    <text evidence="2">The sequence shown here is derived from an EMBL/GenBank/DDBJ whole genome shotgun (WGS) entry which is preliminary data.</text>
</comment>
<dbReference type="InterPro" id="IPR008258">
    <property type="entry name" value="Transglycosylase_SLT_dom_1"/>
</dbReference>
<dbReference type="SUPFAM" id="SSF53955">
    <property type="entry name" value="Lysozyme-like"/>
    <property type="match status" value="1"/>
</dbReference>
<dbReference type="Gene3D" id="1.10.530.10">
    <property type="match status" value="1"/>
</dbReference>
<feature type="domain" description="Transglycosylase SLT" evidence="1">
    <location>
        <begin position="33"/>
        <end position="91"/>
    </location>
</feature>
<dbReference type="InterPro" id="IPR023346">
    <property type="entry name" value="Lysozyme-like_dom_sf"/>
</dbReference>
<feature type="non-terminal residue" evidence="2">
    <location>
        <position position="1"/>
    </location>
</feature>
<name>A0A0F9CGP5_9ZZZZ</name>
<evidence type="ECO:0000313" key="2">
    <source>
        <dbReference type="EMBL" id="KKL04851.1"/>
    </source>
</evidence>
<evidence type="ECO:0000259" key="1">
    <source>
        <dbReference type="Pfam" id="PF01464"/>
    </source>
</evidence>
<gene>
    <name evidence="2" type="ORF">LCGC14_2611900</name>
</gene>
<sequence length="108" mass="12148">LAVQFHATASFDVEEWRPLVTVYFKPEDVDRALCLIGFESLGDPDAYNDSSGASGLFQHLPKYWTERSTDAGWPGADIMDPEANVAVAAWLRQDGWTHWSPYNRGQCQ</sequence>
<dbReference type="AlphaFoldDB" id="A0A0F9CGP5"/>
<accession>A0A0F9CGP5</accession>
<dbReference type="Pfam" id="PF01464">
    <property type="entry name" value="SLT"/>
    <property type="match status" value="1"/>
</dbReference>
<proteinExistence type="predicted"/>
<dbReference type="EMBL" id="LAZR01044361">
    <property type="protein sequence ID" value="KKL04851.1"/>
    <property type="molecule type" value="Genomic_DNA"/>
</dbReference>